<evidence type="ECO:0000256" key="6">
    <source>
        <dbReference type="ARBA" id="ARBA00023136"/>
    </source>
</evidence>
<evidence type="ECO:0000256" key="1">
    <source>
        <dbReference type="ARBA" id="ARBA00004651"/>
    </source>
</evidence>
<evidence type="ECO:0000313" key="10">
    <source>
        <dbReference type="EMBL" id="AHC24888.1"/>
    </source>
</evidence>
<feature type="transmembrane region" description="Helical" evidence="8">
    <location>
        <begin position="778"/>
        <end position="796"/>
    </location>
</feature>
<evidence type="ECO:0000259" key="9">
    <source>
        <dbReference type="Pfam" id="PF03176"/>
    </source>
</evidence>
<proteinExistence type="inferred from homology"/>
<dbReference type="PANTHER" id="PTHR33406:SF6">
    <property type="entry name" value="MEMBRANE PROTEIN YDGH-RELATED"/>
    <property type="match status" value="1"/>
</dbReference>
<keyword evidence="5 8" id="KW-1133">Transmembrane helix</keyword>
<keyword evidence="4 8" id="KW-0812">Transmembrane</keyword>
<feature type="transmembrane region" description="Helical" evidence="8">
    <location>
        <begin position="305"/>
        <end position="329"/>
    </location>
</feature>
<dbReference type="SUPFAM" id="SSF82866">
    <property type="entry name" value="Multidrug efflux transporter AcrB transmembrane domain"/>
    <property type="match status" value="2"/>
</dbReference>
<evidence type="ECO:0000256" key="3">
    <source>
        <dbReference type="ARBA" id="ARBA00022475"/>
    </source>
</evidence>
<dbReference type="RefSeq" id="WP_019514509.1">
    <property type="nucleotide sequence ID" value="NC_023036.2"/>
</dbReference>
<dbReference type="Proteomes" id="UP000018763">
    <property type="component" value="Chromosome"/>
</dbReference>
<dbReference type="EMBL" id="CP006936">
    <property type="protein sequence ID" value="AHC24888.1"/>
    <property type="molecule type" value="Genomic_DNA"/>
</dbReference>
<evidence type="ECO:0000256" key="2">
    <source>
        <dbReference type="ARBA" id="ARBA00010157"/>
    </source>
</evidence>
<dbReference type="PANTHER" id="PTHR33406">
    <property type="entry name" value="MEMBRANE PROTEIN MJ1562-RELATED"/>
    <property type="match status" value="1"/>
</dbReference>
<evidence type="ECO:0000256" key="8">
    <source>
        <dbReference type="SAM" id="Phobius"/>
    </source>
</evidence>
<feature type="transmembrane region" description="Helical" evidence="8">
    <location>
        <begin position="263"/>
        <end position="284"/>
    </location>
</feature>
<dbReference type="HOGENOM" id="CLU_005108_3_2_11"/>
<accession>V5XAM3</accession>
<feature type="transmembrane region" description="Helical" evidence="8">
    <location>
        <begin position="341"/>
        <end position="367"/>
    </location>
</feature>
<dbReference type="InterPro" id="IPR050545">
    <property type="entry name" value="Mycobact_MmpL"/>
</dbReference>
<comment type="subcellular location">
    <subcellularLocation>
        <location evidence="1">Cell membrane</location>
        <topology evidence="1">Multi-pass membrane protein</topology>
    </subcellularLocation>
</comment>
<dbReference type="Pfam" id="PF03176">
    <property type="entry name" value="MMPL"/>
    <property type="match status" value="2"/>
</dbReference>
<dbReference type="FunFam" id="1.20.1640.10:FF:000020">
    <property type="entry name" value="Transmembrane transport protein MmpL10"/>
    <property type="match status" value="1"/>
</dbReference>
<keyword evidence="3" id="KW-1003">Cell membrane</keyword>
<reference evidence="10 11" key="1">
    <citation type="journal article" date="2014" name="Genome Announc.">
        <title>Complete Genome Sequence of Sterol-Transforming Mycobacterium neoaurum Strain VKM Ac-1815D.</title>
        <authorList>
            <person name="Shtratnikova V.Y."/>
            <person name="Bragin E.Y."/>
            <person name="Dovbnya D.V."/>
            <person name="Pekov Y.A."/>
            <person name="Schelkunov M.I."/>
            <person name="Strizhov N."/>
            <person name="Ivashina T.V."/>
            <person name="Ashapkin V.V."/>
            <person name="Donova M.V."/>
        </authorList>
    </citation>
    <scope>NUCLEOTIDE SEQUENCE [LARGE SCALE GENOMIC DNA]</scope>
    <source>
        <strain evidence="10 11">VKM Ac-1815D</strain>
    </source>
</reference>
<evidence type="ECO:0000256" key="5">
    <source>
        <dbReference type="ARBA" id="ARBA00022989"/>
    </source>
</evidence>
<dbReference type="Gene3D" id="1.20.1640.10">
    <property type="entry name" value="Multidrug efflux transporter AcrB transmembrane domain"/>
    <property type="match status" value="2"/>
</dbReference>
<dbReference type="FunFam" id="1.20.1640.10:FF:000018">
    <property type="entry name" value="Transmembrane transport protein MmpL10"/>
    <property type="match status" value="1"/>
</dbReference>
<feature type="transmembrane region" description="Helical" evidence="8">
    <location>
        <begin position="29"/>
        <end position="52"/>
    </location>
</feature>
<evidence type="ECO:0000256" key="7">
    <source>
        <dbReference type="SAM" id="Coils"/>
    </source>
</evidence>
<sequence>MSTSLDDAPTGPIPPARHAAASRPKLPRFIRAFAVPIVLIWIAIVAILNTVVPQLEEVGKLRAVSMSPNDAPALIATKHVGEKFQEYDTSSSVMIVLEGDQPLGADAHTFYDEIVRKLNADTKHVQHVQDFWGDSLTAAGAQSIDGKAAYVQVYIAGDQGEALANESVQTVRDLVESTPAPSGVAAYVTGPAALTTDQNIVGDASMKTIEGVTIGIIIVMLLIIYRSVVTTAVVMSMVFVGLLSARGIVSFLGFYEVFGLTTFATSMVVTLAIAAATDYAIFLIGRYQEARRSGLDREDAYYDMFHGTAHVVLASGMTIAGATLCLHFTRLPYFQSMGFPLAVGMTIVVAAALTMGPALISIVTRFGKVLEPKGTARARGWRKLGTATVRWPGAILVGAMVLCLVGLLTLPGYHTTYNDRIYLPDTVPANVGYAAADRHFSDAKMNPDLVMVEADHDLRNPADFLVIDKIAKALIKVHGIASVTTITRPDGKPIKHSTLAYTVSQSGNGQIMNNDFQQTVLDNTLQQANDLQVSIDSMETMYNVTLQLAEVTRRMADKMSDTSDNLNEVRDHLADFDDQFRPLRNYFYWEPHCFDIPLCWSMRSVFDSLDGISTMSDDFTEIVPDLQEMARLTPQMAAVLPAQIQTLKNQKQIMLNQYQAQRMQQDQNMANLDDNTAMGEAFDAARNDDTFYLPPEAFQTADFQRGMKLMMSPDGKAVRFTVFHQGDPLTEDGTERIDPMRVAVADAIKGTPLEGSTVYVGGSAAMYKDMQQGADYDLLIAAVASLILIFLIMVILTRAVAAAAVIVGTVVLSLGSAFGLSVLVWQHIVGIPLGWMVLPMSVIVLLAVGADYNLLLVSRMKEEVHAGIHTGIIRSMAGTGSVVTAAGFVFAFTMIGMLVSDMIVIGQVGSTIGLGLLFDTLIVRSLMTPSIAALMGRWFWWPLQVRPRPKPQPWPKPLQRSPEEVLS</sequence>
<feature type="domain" description="Membrane transport protein MMPL" evidence="9">
    <location>
        <begin position="65"/>
        <end position="394"/>
    </location>
</feature>
<feature type="domain" description="Membrane transport protein MMPL" evidence="9">
    <location>
        <begin position="615"/>
        <end position="951"/>
    </location>
</feature>
<dbReference type="eggNOG" id="COG2409">
    <property type="taxonomic scope" value="Bacteria"/>
</dbReference>
<evidence type="ECO:0000313" key="11">
    <source>
        <dbReference type="Proteomes" id="UP000018763"/>
    </source>
</evidence>
<feature type="transmembrane region" description="Helical" evidence="8">
    <location>
        <begin position="388"/>
        <end position="410"/>
    </location>
</feature>
<dbReference type="GeneID" id="43449819"/>
<dbReference type="KEGG" id="mne:D174_10005"/>
<keyword evidence="6 8" id="KW-0472">Membrane</keyword>
<dbReference type="GO" id="GO:0005886">
    <property type="term" value="C:plasma membrane"/>
    <property type="evidence" value="ECO:0007669"/>
    <property type="project" value="UniProtKB-SubCell"/>
</dbReference>
<feature type="coiled-coil region" evidence="7">
    <location>
        <begin position="644"/>
        <end position="675"/>
    </location>
</feature>
<feature type="transmembrane region" description="Helical" evidence="8">
    <location>
        <begin position="876"/>
        <end position="900"/>
    </location>
</feature>
<dbReference type="InterPro" id="IPR004869">
    <property type="entry name" value="MMPL_dom"/>
</dbReference>
<name>V5XAM3_MYCNE</name>
<feature type="transmembrane region" description="Helical" evidence="8">
    <location>
        <begin position="803"/>
        <end position="828"/>
    </location>
</feature>
<gene>
    <name evidence="10" type="ORF">D174_10005</name>
</gene>
<feature type="transmembrane region" description="Helical" evidence="8">
    <location>
        <begin position="214"/>
        <end position="243"/>
    </location>
</feature>
<comment type="similarity">
    <text evidence="2">Belongs to the resistance-nodulation-cell division (RND) (TC 2.A.6) family. MmpL subfamily.</text>
</comment>
<dbReference type="AlphaFoldDB" id="V5XAM3"/>
<evidence type="ECO:0000256" key="4">
    <source>
        <dbReference type="ARBA" id="ARBA00022692"/>
    </source>
</evidence>
<dbReference type="NCBIfam" id="TIGR00833">
    <property type="entry name" value="actII"/>
    <property type="match status" value="1"/>
</dbReference>
<keyword evidence="7" id="KW-0175">Coiled coil</keyword>
<protein>
    <submittedName>
        <fullName evidence="10">Membrane protein</fullName>
    </submittedName>
</protein>
<dbReference type="InterPro" id="IPR004707">
    <property type="entry name" value="MmpL_fam"/>
</dbReference>
<feature type="transmembrane region" description="Helical" evidence="8">
    <location>
        <begin position="834"/>
        <end position="855"/>
    </location>
</feature>
<organism evidence="10 11">
    <name type="scientific">Mycolicibacterium neoaurum VKM Ac-1815D</name>
    <dbReference type="NCBI Taxonomy" id="700508"/>
    <lineage>
        <taxon>Bacteria</taxon>
        <taxon>Bacillati</taxon>
        <taxon>Actinomycetota</taxon>
        <taxon>Actinomycetes</taxon>
        <taxon>Mycobacteriales</taxon>
        <taxon>Mycobacteriaceae</taxon>
        <taxon>Mycolicibacterium</taxon>
    </lineage>
</organism>
<keyword evidence="11" id="KW-1185">Reference proteome</keyword>
<feature type="transmembrane region" description="Helical" evidence="8">
    <location>
        <begin position="912"/>
        <end position="940"/>
    </location>
</feature>